<dbReference type="InterPro" id="IPR017972">
    <property type="entry name" value="Cyt_P450_CS"/>
</dbReference>
<evidence type="ECO:0000256" key="6">
    <source>
        <dbReference type="PIRSR" id="PIRSR602403-1"/>
    </source>
</evidence>
<dbReference type="PANTHER" id="PTHR43857:SF1">
    <property type="entry name" value="YJGH FAMILY PROTEIN"/>
    <property type="match status" value="1"/>
</dbReference>
<evidence type="ECO:0000256" key="5">
    <source>
        <dbReference type="ARBA" id="ARBA00023033"/>
    </source>
</evidence>
<keyword evidence="4 6" id="KW-0408">Iron</keyword>
<dbReference type="InterPro" id="IPR002403">
    <property type="entry name" value="Cyt_P450_E_grp-IV"/>
</dbReference>
<dbReference type="GO" id="GO:0004497">
    <property type="term" value="F:monooxygenase activity"/>
    <property type="evidence" value="ECO:0007669"/>
    <property type="project" value="UniProtKB-KW"/>
</dbReference>
<evidence type="ECO:0000256" key="2">
    <source>
        <dbReference type="ARBA" id="ARBA00010617"/>
    </source>
</evidence>
<evidence type="ECO:0000256" key="3">
    <source>
        <dbReference type="ARBA" id="ARBA00022723"/>
    </source>
</evidence>
<accession>A0A9P9WD68</accession>
<dbReference type="Gene3D" id="1.10.630.10">
    <property type="entry name" value="Cytochrome P450"/>
    <property type="match status" value="1"/>
</dbReference>
<dbReference type="Proteomes" id="UP000829685">
    <property type="component" value="Unassembled WGS sequence"/>
</dbReference>
<keyword evidence="5 7" id="KW-0503">Monooxygenase</keyword>
<dbReference type="GO" id="GO:0016705">
    <property type="term" value="F:oxidoreductase activity, acting on paired donors, with incorporation or reduction of molecular oxygen"/>
    <property type="evidence" value="ECO:0007669"/>
    <property type="project" value="InterPro"/>
</dbReference>
<dbReference type="AlphaFoldDB" id="A0A9P9WD68"/>
<dbReference type="PRINTS" id="PR00465">
    <property type="entry name" value="EP450IV"/>
</dbReference>
<proteinExistence type="inferred from homology"/>
<dbReference type="Pfam" id="PF01042">
    <property type="entry name" value="Ribonuc_L-PSP"/>
    <property type="match status" value="1"/>
</dbReference>
<feature type="binding site" description="axial binding residue" evidence="6">
    <location>
        <position position="118"/>
    </location>
    <ligand>
        <name>heme</name>
        <dbReference type="ChEBI" id="CHEBI:30413"/>
    </ligand>
    <ligandPart>
        <name>Fe</name>
        <dbReference type="ChEBI" id="CHEBI:18248"/>
    </ligandPart>
</feature>
<dbReference type="SUPFAM" id="SSF55298">
    <property type="entry name" value="YjgF-like"/>
    <property type="match status" value="1"/>
</dbReference>
<dbReference type="GO" id="GO:0005506">
    <property type="term" value="F:iron ion binding"/>
    <property type="evidence" value="ECO:0007669"/>
    <property type="project" value="InterPro"/>
</dbReference>
<keyword evidence="3 6" id="KW-0479">Metal-binding</keyword>
<organism evidence="8 9">
    <name type="scientific">Neoarthrinium moseri</name>
    <dbReference type="NCBI Taxonomy" id="1658444"/>
    <lineage>
        <taxon>Eukaryota</taxon>
        <taxon>Fungi</taxon>
        <taxon>Dikarya</taxon>
        <taxon>Ascomycota</taxon>
        <taxon>Pezizomycotina</taxon>
        <taxon>Sordariomycetes</taxon>
        <taxon>Xylariomycetidae</taxon>
        <taxon>Amphisphaeriales</taxon>
        <taxon>Apiosporaceae</taxon>
        <taxon>Neoarthrinium</taxon>
    </lineage>
</organism>
<evidence type="ECO:0000256" key="7">
    <source>
        <dbReference type="RuleBase" id="RU000461"/>
    </source>
</evidence>
<dbReference type="PANTHER" id="PTHR43857">
    <property type="entry name" value="BLR7761 PROTEIN"/>
    <property type="match status" value="1"/>
</dbReference>
<evidence type="ECO:0000313" key="8">
    <source>
        <dbReference type="EMBL" id="KAI1857650.1"/>
    </source>
</evidence>
<dbReference type="SUPFAM" id="SSF48264">
    <property type="entry name" value="Cytochrome P450"/>
    <property type="match status" value="1"/>
</dbReference>
<keyword evidence="6 7" id="KW-0349">Heme</keyword>
<comment type="caution">
    <text evidence="8">The sequence shown here is derived from an EMBL/GenBank/DDBJ whole genome shotgun (WGS) entry which is preliminary data.</text>
</comment>
<evidence type="ECO:0000313" key="9">
    <source>
        <dbReference type="Proteomes" id="UP000829685"/>
    </source>
</evidence>
<gene>
    <name evidence="8" type="ORF">JX265_011065</name>
</gene>
<dbReference type="PROSITE" id="PS00086">
    <property type="entry name" value="CYTOCHROME_P450"/>
    <property type="match status" value="1"/>
</dbReference>
<dbReference type="EMBL" id="JAFIMR010000039">
    <property type="protein sequence ID" value="KAI1857650.1"/>
    <property type="molecule type" value="Genomic_DNA"/>
</dbReference>
<dbReference type="Gene3D" id="3.30.1330.40">
    <property type="entry name" value="RutC-like"/>
    <property type="match status" value="1"/>
</dbReference>
<name>A0A9P9WD68_9PEZI</name>
<dbReference type="CDD" id="cd06154">
    <property type="entry name" value="YjgF_YER057c_UK114_like_6"/>
    <property type="match status" value="1"/>
</dbReference>
<evidence type="ECO:0000256" key="1">
    <source>
        <dbReference type="ARBA" id="ARBA00001971"/>
    </source>
</evidence>
<reference evidence="8" key="1">
    <citation type="submission" date="2021-03" db="EMBL/GenBank/DDBJ databases">
        <title>Revisited historic fungal species revealed as producer of novel bioactive compounds through whole genome sequencing and comparative genomics.</title>
        <authorList>
            <person name="Vignolle G.A."/>
            <person name="Hochenegger N."/>
            <person name="Mach R.L."/>
            <person name="Mach-Aigner A.R."/>
            <person name="Javad Rahimi M."/>
            <person name="Salim K.A."/>
            <person name="Chan C.M."/>
            <person name="Lim L.B.L."/>
            <person name="Cai F."/>
            <person name="Druzhinina I.S."/>
            <person name="U'Ren J.M."/>
            <person name="Derntl C."/>
        </authorList>
    </citation>
    <scope>NUCLEOTIDE SEQUENCE</scope>
    <source>
        <strain evidence="8">TUCIM 5799</strain>
    </source>
</reference>
<dbReference type="GO" id="GO:0020037">
    <property type="term" value="F:heme binding"/>
    <property type="evidence" value="ECO:0007669"/>
    <property type="project" value="InterPro"/>
</dbReference>
<sequence>MRDKLAQRNPGVDPQSLPYLRAVVREGLRFGMANPARLTRIVPTESASLTINGYHLPAGTRVGAEAYAFHHNPTVYPEPFAFQPERWLPRAEEDSRDVQARRVRERDAFPFGLGSRACLGRNVANHQLHVVVKKVVESGVLEGARRVPIGLMSLNGSMRRSKGMNWKSHGSVTVLRATKDNPHVWGAESISGSSFEEQIGYSRAVVTGEWVFVSGCTGYDYKTGDISPDVAEQTEQVFKNIQAALAEAGAKVEEIVRVRYMLPVREDFPKCWSVLRKWLGTTRPAATMVVTGLLDEAMKIEIEVTAKKGSGLVKEEDGPAPL</sequence>
<dbReference type="Pfam" id="PF00067">
    <property type="entry name" value="p450"/>
    <property type="match status" value="1"/>
</dbReference>
<dbReference type="InterPro" id="IPR001128">
    <property type="entry name" value="Cyt_P450"/>
</dbReference>
<keyword evidence="9" id="KW-1185">Reference proteome</keyword>
<evidence type="ECO:0008006" key="10">
    <source>
        <dbReference type="Google" id="ProtNLM"/>
    </source>
</evidence>
<protein>
    <recommendedName>
        <fullName evidence="10">Cytochrome P450</fullName>
    </recommendedName>
</protein>
<comment type="similarity">
    <text evidence="2 7">Belongs to the cytochrome P450 family.</text>
</comment>
<dbReference type="InterPro" id="IPR035959">
    <property type="entry name" value="RutC-like_sf"/>
</dbReference>
<dbReference type="InterPro" id="IPR036396">
    <property type="entry name" value="Cyt_P450_sf"/>
</dbReference>
<keyword evidence="7" id="KW-0560">Oxidoreductase</keyword>
<evidence type="ECO:0000256" key="4">
    <source>
        <dbReference type="ARBA" id="ARBA00023004"/>
    </source>
</evidence>
<comment type="cofactor">
    <cofactor evidence="1 6">
        <name>heme</name>
        <dbReference type="ChEBI" id="CHEBI:30413"/>
    </cofactor>
</comment>
<dbReference type="InterPro" id="IPR006175">
    <property type="entry name" value="YjgF/YER057c/UK114"/>
</dbReference>